<reference evidence="1 2" key="2">
    <citation type="submission" date="2008-11" db="EMBL/GenBank/DDBJ databases">
        <authorList>
            <person name="Fulton L."/>
            <person name="Clifton S."/>
            <person name="Fulton B."/>
            <person name="Xu J."/>
            <person name="Minx P."/>
            <person name="Pepin K.H."/>
            <person name="Johnson M."/>
            <person name="Bhonagiri V."/>
            <person name="Nash W.E."/>
            <person name="Mardis E.R."/>
            <person name="Wilson R.K."/>
        </authorList>
    </citation>
    <scope>NUCLEOTIDE SEQUENCE [LARGE SCALE GENOMIC DNA]</scope>
    <source>
        <strain evidence="1 2">ATCC 43243</strain>
    </source>
</reference>
<evidence type="ECO:0000313" key="1">
    <source>
        <dbReference type="EMBL" id="EEC57184.1"/>
    </source>
</evidence>
<dbReference type="EMBL" id="ABVQ01000036">
    <property type="protein sequence ID" value="EEC57184.1"/>
    <property type="molecule type" value="Genomic_DNA"/>
</dbReference>
<proteinExistence type="predicted"/>
<dbReference type="Pfam" id="PF01987">
    <property type="entry name" value="AIM24"/>
    <property type="match status" value="1"/>
</dbReference>
<organism evidence="1 2">
    <name type="scientific">[Bacteroides] pectinophilus ATCC 43243</name>
    <dbReference type="NCBI Taxonomy" id="483218"/>
    <lineage>
        <taxon>Bacteria</taxon>
        <taxon>Bacillati</taxon>
        <taxon>Bacillota</taxon>
        <taxon>Clostridia</taxon>
        <taxon>Eubacteriales</taxon>
    </lineage>
</organism>
<keyword evidence="2" id="KW-1185">Reference proteome</keyword>
<dbReference type="Gene3D" id="3.60.160.10">
    <property type="entry name" value="Mitochondrial biogenesis AIM24"/>
    <property type="match status" value="1"/>
</dbReference>
<dbReference type="SUPFAM" id="SSF51219">
    <property type="entry name" value="TRAP-like"/>
    <property type="match status" value="1"/>
</dbReference>
<comment type="caution">
    <text evidence="1">The sequence shown here is derived from an EMBL/GenBank/DDBJ whole genome shotgun (WGS) entry which is preliminary data.</text>
</comment>
<gene>
    <name evidence="1" type="ORF">BACPEC_01692</name>
</gene>
<dbReference type="Proteomes" id="UP000003136">
    <property type="component" value="Unassembled WGS sequence"/>
</dbReference>
<dbReference type="STRING" id="483218.BACPEC_01692"/>
<sequence>MIQLNNFANNENLKQIAQMGSYTVYEHQKDMSVAPSYASVAYFMHEMNVRKRQVLCCLNGTSVRVQAGAMQWTAGSVESETGVKGVGDFLGKALKGAVTNESAVKPVYNGWGYLMLEPTYNYIILEDVATWGSGIVLDDGMFLACDAGLNETVVARNSVSSALLGGEGLFNLSLSGQGIAVLESPVPREELFEIVLDNDVVKIDGNMAVAWSSSLQFTVEKSSKSLLGSAVNGEGFVNVYRGSGRILMAPTVNGTTMSTSNSPKQNAGVSSKGLVSSIAKSALDL</sequence>
<reference evidence="1 2" key="1">
    <citation type="submission" date="2008-11" db="EMBL/GenBank/DDBJ databases">
        <title>Draft genome sequence of Bacteroides pectinophilus (ATCC 43243).</title>
        <authorList>
            <person name="Sudarsanam P."/>
            <person name="Ley R."/>
            <person name="Guruge J."/>
            <person name="Turnbaugh P.J."/>
            <person name="Mahowald M."/>
            <person name="Liep D."/>
            <person name="Gordon J."/>
        </authorList>
    </citation>
    <scope>NUCLEOTIDE SEQUENCE [LARGE SCALE GENOMIC DNA]</scope>
    <source>
        <strain evidence="1 2">ATCC 43243</strain>
    </source>
</reference>
<dbReference type="InterPro" id="IPR016031">
    <property type="entry name" value="Trp_RNA-bd_attenuator-like_dom"/>
</dbReference>
<dbReference type="InterPro" id="IPR002838">
    <property type="entry name" value="AIM24"/>
</dbReference>
<dbReference type="HOGENOM" id="CLU_040551_2_1_9"/>
<accession>B7ARI8</accession>
<evidence type="ECO:0000313" key="2">
    <source>
        <dbReference type="Proteomes" id="UP000003136"/>
    </source>
</evidence>
<dbReference type="PANTHER" id="PTHR38074:SF1">
    <property type="entry name" value="ALTERED INHERITANCE OF MITOCHONDRIA PROTEIN 24, MITOCHONDRIAL"/>
    <property type="match status" value="1"/>
</dbReference>
<protein>
    <recommendedName>
        <fullName evidence="3">AIM24 family protein</fullName>
    </recommendedName>
</protein>
<evidence type="ECO:0008006" key="3">
    <source>
        <dbReference type="Google" id="ProtNLM"/>
    </source>
</evidence>
<dbReference type="AlphaFoldDB" id="B7ARI8"/>
<dbReference type="eggNOG" id="COG2013">
    <property type="taxonomic scope" value="Bacteria"/>
</dbReference>
<dbReference type="PANTHER" id="PTHR38074">
    <property type="entry name" value="ALTERED INHERITANCE OF MITOCHONDRIA PROTEIN 24, MITOCHONDRIAL"/>
    <property type="match status" value="1"/>
</dbReference>
<name>B7ARI8_9FIRM</name>
<dbReference type="InterPro" id="IPR036983">
    <property type="entry name" value="AIM24_sf"/>
</dbReference>